<dbReference type="PROSITE" id="PS51118">
    <property type="entry name" value="HTH_HXLR"/>
    <property type="match status" value="1"/>
</dbReference>
<dbReference type="OrthoDB" id="3526217at2"/>
<evidence type="ECO:0000256" key="1">
    <source>
        <dbReference type="ARBA" id="ARBA00023015"/>
    </source>
</evidence>
<dbReference type="EMBL" id="VCKY01000079">
    <property type="protein sequence ID" value="TMR17469.1"/>
    <property type="molecule type" value="Genomic_DNA"/>
</dbReference>
<keyword evidence="2" id="KW-0238">DNA-binding</keyword>
<feature type="domain" description="HTH hxlR-type" evidence="4">
    <location>
        <begin position="18"/>
        <end position="116"/>
    </location>
</feature>
<comment type="caution">
    <text evidence="5">The sequence shown here is derived from an EMBL/GenBank/DDBJ whole genome shotgun (WGS) entry which is preliminary data.</text>
</comment>
<protein>
    <submittedName>
        <fullName evidence="5">Helix-turn-helix transcriptional regulator</fullName>
    </submittedName>
</protein>
<name>A0A5S4FF31_9ACTN</name>
<keyword evidence="1" id="KW-0805">Transcription regulation</keyword>
<keyword evidence="6" id="KW-1185">Reference proteome</keyword>
<evidence type="ECO:0000313" key="6">
    <source>
        <dbReference type="Proteomes" id="UP000309128"/>
    </source>
</evidence>
<dbReference type="SUPFAM" id="SSF46785">
    <property type="entry name" value="Winged helix' DNA-binding domain"/>
    <property type="match status" value="1"/>
</dbReference>
<keyword evidence="3" id="KW-0804">Transcription</keyword>
<dbReference type="Gene3D" id="1.10.10.10">
    <property type="entry name" value="Winged helix-like DNA-binding domain superfamily/Winged helix DNA-binding domain"/>
    <property type="match status" value="1"/>
</dbReference>
<evidence type="ECO:0000259" key="4">
    <source>
        <dbReference type="PROSITE" id="PS51118"/>
    </source>
</evidence>
<dbReference type="AlphaFoldDB" id="A0A5S4FF31"/>
<proteinExistence type="predicted"/>
<dbReference type="InterPro" id="IPR036388">
    <property type="entry name" value="WH-like_DNA-bd_sf"/>
</dbReference>
<dbReference type="Pfam" id="PF01638">
    <property type="entry name" value="HxlR"/>
    <property type="match status" value="1"/>
</dbReference>
<gene>
    <name evidence="5" type="ORF">ETD86_23340</name>
</gene>
<reference evidence="5 6" key="1">
    <citation type="submission" date="2019-05" db="EMBL/GenBank/DDBJ databases">
        <title>Draft genome sequence of Nonomuraea turkmeniaca DSM 43926.</title>
        <authorList>
            <person name="Saricaoglu S."/>
            <person name="Isik K."/>
        </authorList>
    </citation>
    <scope>NUCLEOTIDE SEQUENCE [LARGE SCALE GENOMIC DNA]</scope>
    <source>
        <strain evidence="5 6">DSM 43926</strain>
    </source>
</reference>
<accession>A0A5S4FF31</accession>
<dbReference type="InterPro" id="IPR002577">
    <property type="entry name" value="HTH_HxlR"/>
</dbReference>
<dbReference type="PANTHER" id="PTHR33204">
    <property type="entry name" value="TRANSCRIPTIONAL REGULATOR, MARR FAMILY"/>
    <property type="match status" value="1"/>
</dbReference>
<dbReference type="InterPro" id="IPR036390">
    <property type="entry name" value="WH_DNA-bd_sf"/>
</dbReference>
<dbReference type="GO" id="GO:0003677">
    <property type="term" value="F:DNA binding"/>
    <property type="evidence" value="ECO:0007669"/>
    <property type="project" value="UniProtKB-KW"/>
</dbReference>
<organism evidence="5 6">
    <name type="scientific">Nonomuraea turkmeniaca</name>
    <dbReference type="NCBI Taxonomy" id="103838"/>
    <lineage>
        <taxon>Bacteria</taxon>
        <taxon>Bacillati</taxon>
        <taxon>Actinomycetota</taxon>
        <taxon>Actinomycetes</taxon>
        <taxon>Streptosporangiales</taxon>
        <taxon>Streptosporangiaceae</taxon>
        <taxon>Nonomuraea</taxon>
    </lineage>
</organism>
<sequence length="157" mass="17828">MHETGRRMLGRMYEGQDCAAARALELVGERWSLLILRDALFRHFTRYSQFQSSLAIAPNILAKRLNTLVEAGIFRTHALESRPGHQEYLLTEMGQSLKPVIVSLTRWGDQWIGPGPVEFVHQQCDTEVEHEIQCAACGDDVDLADVQVRLRSRQPAE</sequence>
<evidence type="ECO:0000256" key="3">
    <source>
        <dbReference type="ARBA" id="ARBA00023163"/>
    </source>
</evidence>
<evidence type="ECO:0000256" key="2">
    <source>
        <dbReference type="ARBA" id="ARBA00023125"/>
    </source>
</evidence>
<dbReference type="PANTHER" id="PTHR33204:SF18">
    <property type="entry name" value="TRANSCRIPTIONAL REGULATORY PROTEIN"/>
    <property type="match status" value="1"/>
</dbReference>
<evidence type="ECO:0000313" key="5">
    <source>
        <dbReference type="EMBL" id="TMR17469.1"/>
    </source>
</evidence>
<dbReference type="Proteomes" id="UP000309128">
    <property type="component" value="Unassembled WGS sequence"/>
</dbReference>